<comment type="caution">
    <text evidence="2">The sequence shown here is derived from an EMBL/GenBank/DDBJ whole genome shotgun (WGS) entry which is preliminary data.</text>
</comment>
<accession>A0A5D3WPS1</accession>
<protein>
    <submittedName>
        <fullName evidence="2">Uncharacterized protein</fullName>
    </submittedName>
</protein>
<evidence type="ECO:0000313" key="3">
    <source>
        <dbReference type="Proteomes" id="UP000324159"/>
    </source>
</evidence>
<sequence length="792" mass="89919">MRLTPALQRFARLTALLITAMSLMSGSALAAEAAPTLTDIEASGTPASTRLILDFNRIPNYRLKTLGQKVEIRLFDTTYGAGIRRLPEDDKIVKVLLARDRKSLVVSCLLRRMPGNVVATPDIRLHRLYIDIRWEQESGVRPAIVFDLPGMPRFRKKGVELKPTGAAHSVWSGNWRGFLRASHTPVFIEVQPAWTFPYLSPPTSLDDSWRNAYAKADWQGLSTLPQKDLGEAEQLALFEAFIRLGRYEDAERENLVLQQHEQLNDPNRRLYLQAQLQLRTARIFDARVSLDRMENPTEDLRLLATLLKAETALALDRPQEATGILQTIDVPLTRGLAQKLELRRIDTLVLAGKNEEAVAAYQKLGPELDRSPFSLALLAAAAQRAHRPDVAGMAFDKLSRLPDLPRDQKLLARFAALTINRTPQQIITAFDELQQIRWLEPDSEAARRVVLRLTDIMAPADNPTGLENQLADYLEIAEQATRFDLRLEAALKAAVLLHLTKNDRAAVEQLEKILRQFHRGRLREDAVALLTEILPDTINGYLADGKAVKALALVERHRNLLIQQYMSWDFLSTIARAFNDLELLERANRIFLFLYDRVENRQRKGEACLALAQNYQRLGEPELTVEYAQRAAKLLKGHRDRNRAITLELVARSRLESAEAALTWLEKRTDLPDNTEGLRAAADLYWQTGNYERAAELLQTLENREELAPAEKLRLAEACYRAGRIKLALKHFRQLVKQKLFTGQANYRIGCLLLRQDRIDEGSRLLRQVAESASSTNLWKKLAAERLRELTL</sequence>
<dbReference type="AlphaFoldDB" id="A0A5D3WPS1"/>
<feature type="chain" id="PRO_5023029447" evidence="1">
    <location>
        <begin position="31"/>
        <end position="792"/>
    </location>
</feature>
<keyword evidence="1" id="KW-0732">Signal</keyword>
<dbReference type="EMBL" id="VNIB01000001">
    <property type="protein sequence ID" value="TYP00217.1"/>
    <property type="molecule type" value="Genomic_DNA"/>
</dbReference>
<feature type="signal peptide" evidence="1">
    <location>
        <begin position="1"/>
        <end position="30"/>
    </location>
</feature>
<proteinExistence type="predicted"/>
<dbReference type="Proteomes" id="UP000324159">
    <property type="component" value="Unassembled WGS sequence"/>
</dbReference>
<evidence type="ECO:0000256" key="1">
    <source>
        <dbReference type="SAM" id="SignalP"/>
    </source>
</evidence>
<dbReference type="InterPro" id="IPR011990">
    <property type="entry name" value="TPR-like_helical_dom_sf"/>
</dbReference>
<organism evidence="2 3">
    <name type="scientific">Geothermobacter ehrlichii</name>
    <dbReference type="NCBI Taxonomy" id="213224"/>
    <lineage>
        <taxon>Bacteria</taxon>
        <taxon>Pseudomonadati</taxon>
        <taxon>Thermodesulfobacteriota</taxon>
        <taxon>Desulfuromonadia</taxon>
        <taxon>Desulfuromonadales</taxon>
        <taxon>Geothermobacteraceae</taxon>
        <taxon>Geothermobacter</taxon>
    </lineage>
</organism>
<dbReference type="Gene3D" id="1.25.40.10">
    <property type="entry name" value="Tetratricopeptide repeat domain"/>
    <property type="match status" value="2"/>
</dbReference>
<dbReference type="SUPFAM" id="SSF81901">
    <property type="entry name" value="HCP-like"/>
    <property type="match status" value="1"/>
</dbReference>
<gene>
    <name evidence="2" type="ORF">EDC39_101378</name>
</gene>
<dbReference type="Pfam" id="PF13432">
    <property type="entry name" value="TPR_16"/>
    <property type="match status" value="1"/>
</dbReference>
<dbReference type="OrthoDB" id="5428062at2"/>
<reference evidence="2 3" key="1">
    <citation type="submission" date="2019-07" db="EMBL/GenBank/DDBJ databases">
        <title>Genomic Encyclopedia of Type Strains, Phase IV (KMG-IV): sequencing the most valuable type-strain genomes for metagenomic binning, comparative biology and taxonomic classification.</title>
        <authorList>
            <person name="Goeker M."/>
        </authorList>
    </citation>
    <scope>NUCLEOTIDE SEQUENCE [LARGE SCALE GENOMIC DNA]</scope>
    <source>
        <strain evidence="2 3">SS015</strain>
    </source>
</reference>
<name>A0A5D3WPS1_9BACT</name>
<evidence type="ECO:0000313" key="2">
    <source>
        <dbReference type="EMBL" id="TYP00217.1"/>
    </source>
</evidence>
<keyword evidence="3" id="KW-1185">Reference proteome</keyword>
<dbReference type="RefSeq" id="WP_148894401.1">
    <property type="nucleotide sequence ID" value="NZ_VNIB01000001.1"/>
</dbReference>